<keyword evidence="2" id="KW-1185">Reference proteome</keyword>
<evidence type="ECO:0000313" key="1">
    <source>
        <dbReference type="EMBL" id="CAG8563458.1"/>
    </source>
</evidence>
<proteinExistence type="predicted"/>
<feature type="non-terminal residue" evidence="1">
    <location>
        <position position="64"/>
    </location>
</feature>
<dbReference type="Proteomes" id="UP000789860">
    <property type="component" value="Unassembled WGS sequence"/>
</dbReference>
<dbReference type="EMBL" id="CAJVPM010009360">
    <property type="protein sequence ID" value="CAG8563458.1"/>
    <property type="molecule type" value="Genomic_DNA"/>
</dbReference>
<evidence type="ECO:0000313" key="2">
    <source>
        <dbReference type="Proteomes" id="UP000789860"/>
    </source>
</evidence>
<comment type="caution">
    <text evidence="1">The sequence shown here is derived from an EMBL/GenBank/DDBJ whole genome shotgun (WGS) entry which is preliminary data.</text>
</comment>
<reference evidence="1" key="1">
    <citation type="submission" date="2021-06" db="EMBL/GenBank/DDBJ databases">
        <authorList>
            <person name="Kallberg Y."/>
            <person name="Tangrot J."/>
            <person name="Rosling A."/>
        </authorList>
    </citation>
    <scope>NUCLEOTIDE SEQUENCE</scope>
    <source>
        <strain evidence="1">AU212A</strain>
    </source>
</reference>
<accession>A0ACA9M0X5</accession>
<name>A0ACA9M0X5_9GLOM</name>
<sequence length="64" mass="6797">MNIPKPDVNSAVQGVTNTANNISNNVDSTVTNLGNSNANDAQQVVKDTSDFANTIITMIKDFIT</sequence>
<organism evidence="1 2">
    <name type="scientific">Scutellospora calospora</name>
    <dbReference type="NCBI Taxonomy" id="85575"/>
    <lineage>
        <taxon>Eukaryota</taxon>
        <taxon>Fungi</taxon>
        <taxon>Fungi incertae sedis</taxon>
        <taxon>Mucoromycota</taxon>
        <taxon>Glomeromycotina</taxon>
        <taxon>Glomeromycetes</taxon>
        <taxon>Diversisporales</taxon>
        <taxon>Gigasporaceae</taxon>
        <taxon>Scutellospora</taxon>
    </lineage>
</organism>
<protein>
    <submittedName>
        <fullName evidence="1">11695_t:CDS:1</fullName>
    </submittedName>
</protein>
<gene>
    <name evidence="1" type="ORF">SCALOS_LOCUS5593</name>
</gene>